<dbReference type="RefSeq" id="WP_159727005.1">
    <property type="nucleotide sequence ID" value="NZ_CP058555.1"/>
</dbReference>
<sequence>MKIPSPENIKEIFDAYYPVDIKFWVEFSKVVECRTFTKNEVVKDYDRTERFINILVSGSVGHFVPYQHKDICINLYYENQIFSDYLSFVSQKPTVIKTECIEYTELWSVSYQNLQGLYGKSDRSLLIGKAISDIMFTAKQSEQINLLTLSPTERYLKLLKERPKIFQRTPLKIIASYLGIAPESLSRIRKKIS</sequence>
<dbReference type="InterPro" id="IPR018490">
    <property type="entry name" value="cNMP-bd_dom_sf"/>
</dbReference>
<evidence type="ECO:0000313" key="1">
    <source>
        <dbReference type="EMBL" id="QMV67838.1"/>
    </source>
</evidence>
<dbReference type="AlphaFoldDB" id="A0A7G5E1G3"/>
<dbReference type="Proteomes" id="UP000515450">
    <property type="component" value="Chromosome"/>
</dbReference>
<evidence type="ECO:0000313" key="2">
    <source>
        <dbReference type="Proteomes" id="UP000515450"/>
    </source>
</evidence>
<keyword evidence="2" id="KW-1185">Reference proteome</keyword>
<dbReference type="Gene3D" id="2.60.120.10">
    <property type="entry name" value="Jelly Rolls"/>
    <property type="match status" value="1"/>
</dbReference>
<protein>
    <submittedName>
        <fullName evidence="1">Crp/Fnr family transcriptional regulator</fullName>
    </submittedName>
</protein>
<name>A0A7G5E1G3_9SPHI</name>
<proteinExistence type="predicted"/>
<dbReference type="SUPFAM" id="SSF51206">
    <property type="entry name" value="cAMP-binding domain-like"/>
    <property type="match status" value="1"/>
</dbReference>
<gene>
    <name evidence="1" type="ORF">HS960_09310</name>
</gene>
<reference evidence="1 2" key="1">
    <citation type="journal article" date="2020" name="G3 (Bethesda)">
        <title>CeMbio - The Caenorhabditis elegans Microbiome Resource.</title>
        <authorList>
            <person name="Dirksen P."/>
            <person name="Assie A."/>
            <person name="Zimmermann J."/>
            <person name="Zhang F."/>
            <person name="Tietje A.M."/>
            <person name="Marsh S.A."/>
            <person name="Felix M.A."/>
            <person name="Shapira M."/>
            <person name="Kaleta C."/>
            <person name="Schulenburg H."/>
            <person name="Samuel B."/>
        </authorList>
    </citation>
    <scope>NUCLEOTIDE SEQUENCE [LARGE SCALE GENOMIC DNA]</scope>
    <source>
        <strain evidence="1 2">BIGb0170</strain>
    </source>
</reference>
<organism evidence="1 2">
    <name type="scientific">Sphingobacterium paramultivorum</name>
    <dbReference type="NCBI Taxonomy" id="2886510"/>
    <lineage>
        <taxon>Bacteria</taxon>
        <taxon>Pseudomonadati</taxon>
        <taxon>Bacteroidota</taxon>
        <taxon>Sphingobacteriia</taxon>
        <taxon>Sphingobacteriales</taxon>
        <taxon>Sphingobacteriaceae</taxon>
        <taxon>Sphingobacterium</taxon>
    </lineage>
</organism>
<accession>A0A7G5E1G3</accession>
<dbReference type="EMBL" id="CP058555">
    <property type="protein sequence ID" value="QMV67838.1"/>
    <property type="molecule type" value="Genomic_DNA"/>
</dbReference>
<dbReference type="InterPro" id="IPR014710">
    <property type="entry name" value="RmlC-like_jellyroll"/>
</dbReference>